<dbReference type="GO" id="GO:0005886">
    <property type="term" value="C:plasma membrane"/>
    <property type="evidence" value="ECO:0007669"/>
    <property type="project" value="UniProtKB-SubCell"/>
</dbReference>
<evidence type="ECO:0000313" key="7">
    <source>
        <dbReference type="EMBL" id="VEF06026.1"/>
    </source>
</evidence>
<feature type="transmembrane region" description="Helical" evidence="6">
    <location>
        <begin position="229"/>
        <end position="252"/>
    </location>
</feature>
<dbReference type="PANTHER" id="PTHR23513">
    <property type="entry name" value="INTEGRAL MEMBRANE EFFLUX PROTEIN-RELATED"/>
    <property type="match status" value="1"/>
</dbReference>
<dbReference type="Gene3D" id="1.20.1250.20">
    <property type="entry name" value="MFS general substrate transporter like domains"/>
    <property type="match status" value="1"/>
</dbReference>
<feature type="transmembrane region" description="Helical" evidence="6">
    <location>
        <begin position="361"/>
        <end position="380"/>
    </location>
</feature>
<sequence length="409" mass="45450">MRVLIKNVVFRTLTVSNFLSALGSYIYNIVFIIYATTLPYSHIAVFIANIITIIPMVFTFWIGVKADKTRRKTRNLIIIGFIQSLLFTIVALLMTNQTFLVFAFVGFLNVVSDILSDYKNGLRLPIMQKNIESEKLYEAYSFSQFIGYLSSIAGQALGVWLLTTSGNNYAFVALINAISFLLSSVVLLKNRQKLRHDVVEASEAGVSLMKQFKVMYTRMTETFKKTDHVSFVTLLLSILTLNAIGGAINSIYHFYLMDHQLFHFHYGQSLVIVDAVTIIGAMLGNLTPKDYFSRLSISKLVQTQGIAFLLVGVSNALQLPAIIGVLCLAFAAYIMGKATPKLDALLMENLPSDMLAQSNNFLGLLFSLSLPVGVFIFSFLALYNMTLCWILFMVLSLAALALSTSSTRG</sequence>
<dbReference type="RefSeq" id="WP_154803804.1">
    <property type="nucleotide sequence ID" value="NZ_LR134317.1"/>
</dbReference>
<name>A0A7Z8ZVU8_STRSZ</name>
<feature type="transmembrane region" description="Helical" evidence="6">
    <location>
        <begin position="99"/>
        <end position="118"/>
    </location>
</feature>
<feature type="transmembrane region" description="Helical" evidence="6">
    <location>
        <begin position="76"/>
        <end position="93"/>
    </location>
</feature>
<keyword evidence="3 6" id="KW-0812">Transmembrane</keyword>
<gene>
    <name evidence="7" type="ORF">NCTC6180_00632</name>
</gene>
<evidence type="ECO:0000256" key="2">
    <source>
        <dbReference type="ARBA" id="ARBA00022475"/>
    </source>
</evidence>
<keyword evidence="2" id="KW-1003">Cell membrane</keyword>
<evidence type="ECO:0000256" key="5">
    <source>
        <dbReference type="ARBA" id="ARBA00023136"/>
    </source>
</evidence>
<evidence type="ECO:0000256" key="1">
    <source>
        <dbReference type="ARBA" id="ARBA00004651"/>
    </source>
</evidence>
<dbReference type="Proteomes" id="UP000269903">
    <property type="component" value="Chromosome"/>
</dbReference>
<evidence type="ECO:0000313" key="8">
    <source>
        <dbReference type="Proteomes" id="UP000269903"/>
    </source>
</evidence>
<proteinExistence type="predicted"/>
<dbReference type="EMBL" id="LR134317">
    <property type="protein sequence ID" value="VEF06026.1"/>
    <property type="molecule type" value="Genomic_DNA"/>
</dbReference>
<accession>A0A7Z8ZVU8</accession>
<dbReference type="SUPFAM" id="SSF103473">
    <property type="entry name" value="MFS general substrate transporter"/>
    <property type="match status" value="1"/>
</dbReference>
<dbReference type="AlphaFoldDB" id="A0A7Z8ZVU8"/>
<keyword evidence="4 6" id="KW-1133">Transmembrane helix</keyword>
<feature type="transmembrane region" description="Helical" evidence="6">
    <location>
        <begin position="139"/>
        <end position="163"/>
    </location>
</feature>
<dbReference type="PANTHER" id="PTHR23513:SF6">
    <property type="entry name" value="MAJOR FACILITATOR SUPERFAMILY ASSOCIATED DOMAIN-CONTAINING PROTEIN"/>
    <property type="match status" value="1"/>
</dbReference>
<evidence type="ECO:0000256" key="3">
    <source>
        <dbReference type="ARBA" id="ARBA00022692"/>
    </source>
</evidence>
<organism evidence="7 8">
    <name type="scientific">Streptococcus equi subsp. zooepidemicus</name>
    <dbReference type="NCBI Taxonomy" id="40041"/>
    <lineage>
        <taxon>Bacteria</taxon>
        <taxon>Bacillati</taxon>
        <taxon>Bacillota</taxon>
        <taxon>Bacilli</taxon>
        <taxon>Lactobacillales</taxon>
        <taxon>Streptococcaceae</taxon>
        <taxon>Streptococcus</taxon>
    </lineage>
</organism>
<protein>
    <submittedName>
        <fullName evidence="7">Major Facilitator Superfamily protein</fullName>
    </submittedName>
</protein>
<feature type="transmembrane region" description="Helical" evidence="6">
    <location>
        <begin position="40"/>
        <end position="64"/>
    </location>
</feature>
<evidence type="ECO:0000256" key="4">
    <source>
        <dbReference type="ARBA" id="ARBA00022989"/>
    </source>
</evidence>
<feature type="transmembrane region" description="Helical" evidence="6">
    <location>
        <begin position="12"/>
        <end position="34"/>
    </location>
</feature>
<reference evidence="7 8" key="1">
    <citation type="submission" date="2018-12" db="EMBL/GenBank/DDBJ databases">
        <authorList>
            <consortium name="Pathogen Informatics"/>
        </authorList>
    </citation>
    <scope>NUCLEOTIDE SEQUENCE [LARGE SCALE GENOMIC DNA]</scope>
    <source>
        <strain evidence="7 8">NCTC6180</strain>
    </source>
</reference>
<feature type="transmembrane region" description="Helical" evidence="6">
    <location>
        <begin position="307"/>
        <end position="335"/>
    </location>
</feature>
<feature type="transmembrane region" description="Helical" evidence="6">
    <location>
        <begin position="169"/>
        <end position="188"/>
    </location>
</feature>
<feature type="transmembrane region" description="Helical" evidence="6">
    <location>
        <begin position="387"/>
        <end position="406"/>
    </location>
</feature>
<keyword evidence="5 6" id="KW-0472">Membrane</keyword>
<comment type="subcellular location">
    <subcellularLocation>
        <location evidence="1">Cell membrane</location>
        <topology evidence="1">Multi-pass membrane protein</topology>
    </subcellularLocation>
</comment>
<feature type="transmembrane region" description="Helical" evidence="6">
    <location>
        <begin position="264"/>
        <end position="286"/>
    </location>
</feature>
<dbReference type="InterPro" id="IPR036259">
    <property type="entry name" value="MFS_trans_sf"/>
</dbReference>
<evidence type="ECO:0000256" key="6">
    <source>
        <dbReference type="SAM" id="Phobius"/>
    </source>
</evidence>